<proteinExistence type="predicted"/>
<organism evidence="1 2">
    <name type="scientific">Acanthoscelides obtectus</name>
    <name type="common">Bean weevil</name>
    <name type="synonym">Bruchus obtectus</name>
    <dbReference type="NCBI Taxonomy" id="200917"/>
    <lineage>
        <taxon>Eukaryota</taxon>
        <taxon>Metazoa</taxon>
        <taxon>Ecdysozoa</taxon>
        <taxon>Arthropoda</taxon>
        <taxon>Hexapoda</taxon>
        <taxon>Insecta</taxon>
        <taxon>Pterygota</taxon>
        <taxon>Neoptera</taxon>
        <taxon>Endopterygota</taxon>
        <taxon>Coleoptera</taxon>
        <taxon>Polyphaga</taxon>
        <taxon>Cucujiformia</taxon>
        <taxon>Chrysomeloidea</taxon>
        <taxon>Chrysomelidae</taxon>
        <taxon>Bruchinae</taxon>
        <taxon>Bruchini</taxon>
        <taxon>Acanthoscelides</taxon>
    </lineage>
</organism>
<evidence type="ECO:0000313" key="2">
    <source>
        <dbReference type="Proteomes" id="UP001152888"/>
    </source>
</evidence>
<sequence>MVDLRDLYWDHCCSIYTVQQEFLLWWVYGSRRIALTKARKDNCTAGKSPRTPQRGRNTEWRASHLKADTMPTCCRLHPTSVELHIISETGNEWHMPKRAL</sequence>
<protein>
    <submittedName>
        <fullName evidence="1">Uncharacterized protein</fullName>
    </submittedName>
</protein>
<evidence type="ECO:0000313" key="1">
    <source>
        <dbReference type="EMBL" id="CAH2015174.1"/>
    </source>
</evidence>
<name>A0A9P0MM06_ACAOB</name>
<accession>A0A9P0MM06</accession>
<dbReference type="AlphaFoldDB" id="A0A9P0MM06"/>
<dbReference type="EMBL" id="CAKOFQ010008628">
    <property type="protein sequence ID" value="CAH2015174.1"/>
    <property type="molecule type" value="Genomic_DNA"/>
</dbReference>
<dbReference type="Proteomes" id="UP001152888">
    <property type="component" value="Unassembled WGS sequence"/>
</dbReference>
<keyword evidence="2" id="KW-1185">Reference proteome</keyword>
<gene>
    <name evidence="1" type="ORF">ACAOBT_LOCUS34580</name>
</gene>
<reference evidence="1" key="1">
    <citation type="submission" date="2022-03" db="EMBL/GenBank/DDBJ databases">
        <authorList>
            <person name="Sayadi A."/>
        </authorList>
    </citation>
    <scope>NUCLEOTIDE SEQUENCE</scope>
</reference>
<comment type="caution">
    <text evidence="1">The sequence shown here is derived from an EMBL/GenBank/DDBJ whole genome shotgun (WGS) entry which is preliminary data.</text>
</comment>